<sequence length="307" mass="36002">MPRHEKKFTLSHIIDLSQITHEPKNTETEPHFSIPWCMAYHKSRSSTTLCFGVLCLYTESDEWEIQTELTFRIKSSIGNTTQLTTERSFQNTKDQKNLSWWWNESVSFERIQKYVAENGKVEIEADVVIKKMNGFGIEKLRYFDEHSQKHWDVVLIVNGHKFYSMKAFLACQSPYFDKLLFGSFKEATQSEVEMKEVDHDDFQSFLELIHGESAVNDTNIDGVLHLADMFDTPTAIRRCEEFLLVQSKWSLDEKEKLAERYHLKDLMIKLQLSSIEEEKEELKGVVAKPVKKPSKSPWFSCIRKQRD</sequence>
<evidence type="ECO:0000259" key="1">
    <source>
        <dbReference type="PROSITE" id="PS50097"/>
    </source>
</evidence>
<dbReference type="OrthoDB" id="5877862at2759"/>
<dbReference type="InterPro" id="IPR000210">
    <property type="entry name" value="BTB/POZ_dom"/>
</dbReference>
<gene>
    <name evidence="2" type="ORF">CAEBREN_06813</name>
</gene>
<accession>G0N3T3</accession>
<dbReference type="EMBL" id="GL379835">
    <property type="protein sequence ID" value="EGT51869.1"/>
    <property type="molecule type" value="Genomic_DNA"/>
</dbReference>
<dbReference type="SUPFAM" id="SSF49599">
    <property type="entry name" value="TRAF domain-like"/>
    <property type="match status" value="1"/>
</dbReference>
<protein>
    <recommendedName>
        <fullName evidence="1">BTB domain-containing protein</fullName>
    </recommendedName>
</protein>
<dbReference type="InterPro" id="IPR052664">
    <property type="entry name" value="BTB-MATH_domain_protein"/>
</dbReference>
<organism evidence="3">
    <name type="scientific">Caenorhabditis brenneri</name>
    <name type="common">Nematode worm</name>
    <dbReference type="NCBI Taxonomy" id="135651"/>
    <lineage>
        <taxon>Eukaryota</taxon>
        <taxon>Metazoa</taxon>
        <taxon>Ecdysozoa</taxon>
        <taxon>Nematoda</taxon>
        <taxon>Chromadorea</taxon>
        <taxon>Rhabditida</taxon>
        <taxon>Rhabditina</taxon>
        <taxon>Rhabditomorpha</taxon>
        <taxon>Rhabditoidea</taxon>
        <taxon>Rhabditidae</taxon>
        <taxon>Peloderinae</taxon>
        <taxon>Caenorhabditis</taxon>
    </lineage>
</organism>
<dbReference type="Pfam" id="PF00917">
    <property type="entry name" value="MATH"/>
    <property type="match status" value="1"/>
</dbReference>
<dbReference type="CDD" id="cd00121">
    <property type="entry name" value="MATH"/>
    <property type="match status" value="1"/>
</dbReference>
<evidence type="ECO:0000313" key="2">
    <source>
        <dbReference type="EMBL" id="EGT51869.1"/>
    </source>
</evidence>
<dbReference type="SMART" id="SM00225">
    <property type="entry name" value="BTB"/>
    <property type="match status" value="1"/>
</dbReference>
<dbReference type="STRING" id="135651.G0N3T3"/>
<dbReference type="CDD" id="cd18186">
    <property type="entry name" value="BTB_POZ_ZBTB_KLHL-like"/>
    <property type="match status" value="1"/>
</dbReference>
<reference evidence="3" key="1">
    <citation type="submission" date="2011-07" db="EMBL/GenBank/DDBJ databases">
        <authorList>
            <consortium name="Caenorhabditis brenneri Sequencing and Analysis Consortium"/>
            <person name="Wilson R.K."/>
        </authorList>
    </citation>
    <scope>NUCLEOTIDE SEQUENCE [LARGE SCALE GENOMIC DNA]</scope>
    <source>
        <strain evidence="3">PB2801</strain>
    </source>
</reference>
<dbReference type="PANTHER" id="PTHR22743">
    <property type="entry name" value="MEPRIN/TRAF-LIKE MATH FAMILY-C.ELEGANS"/>
    <property type="match status" value="1"/>
</dbReference>
<dbReference type="Gene3D" id="2.60.210.10">
    <property type="entry name" value="Apoptosis, Tumor Necrosis Factor Receptor Associated Protein 2, Chain A"/>
    <property type="match status" value="1"/>
</dbReference>
<evidence type="ECO:0000313" key="3">
    <source>
        <dbReference type="Proteomes" id="UP000008068"/>
    </source>
</evidence>
<dbReference type="eggNOG" id="ENOG502TJK8">
    <property type="taxonomic scope" value="Eukaryota"/>
</dbReference>
<dbReference type="Proteomes" id="UP000008068">
    <property type="component" value="Unassembled WGS sequence"/>
</dbReference>
<dbReference type="FunCoup" id="G0N3T3">
    <property type="interactions" value="6"/>
</dbReference>
<proteinExistence type="predicted"/>
<dbReference type="PANTHER" id="PTHR22743:SF165">
    <property type="entry name" value="BTB AND MATH DOMAIN CONTAINING-RELATED"/>
    <property type="match status" value="1"/>
</dbReference>
<dbReference type="InterPro" id="IPR011333">
    <property type="entry name" value="SKP1/BTB/POZ_sf"/>
</dbReference>
<dbReference type="InParanoid" id="G0N3T3"/>
<dbReference type="HOGENOM" id="CLU_051249_1_0_1"/>
<dbReference type="InterPro" id="IPR002083">
    <property type="entry name" value="MATH/TRAF_dom"/>
</dbReference>
<dbReference type="SUPFAM" id="SSF54695">
    <property type="entry name" value="POZ domain"/>
    <property type="match status" value="1"/>
</dbReference>
<dbReference type="AlphaFoldDB" id="G0N3T3"/>
<dbReference type="PROSITE" id="PS50097">
    <property type="entry name" value="BTB"/>
    <property type="match status" value="1"/>
</dbReference>
<dbReference type="Pfam" id="PF00651">
    <property type="entry name" value="BTB"/>
    <property type="match status" value="1"/>
</dbReference>
<keyword evidence="3" id="KW-1185">Reference proteome</keyword>
<dbReference type="Gene3D" id="3.30.710.10">
    <property type="entry name" value="Potassium Channel Kv1.1, Chain A"/>
    <property type="match status" value="1"/>
</dbReference>
<dbReference type="InterPro" id="IPR008974">
    <property type="entry name" value="TRAF-like"/>
</dbReference>
<name>G0N3T3_CAEBE</name>
<feature type="domain" description="BTB" evidence="1">
    <location>
        <begin position="151"/>
        <end position="210"/>
    </location>
</feature>